<dbReference type="GO" id="GO:0016887">
    <property type="term" value="F:ATP hydrolysis activity"/>
    <property type="evidence" value="ECO:0007669"/>
    <property type="project" value="InterPro"/>
</dbReference>
<keyword evidence="6" id="KW-0472">Membrane</keyword>
<dbReference type="Gene3D" id="3.40.50.300">
    <property type="entry name" value="P-loop containing nucleotide triphosphate hydrolases"/>
    <property type="match status" value="1"/>
</dbReference>
<dbReference type="InterPro" id="IPR027417">
    <property type="entry name" value="P-loop_NTPase"/>
</dbReference>
<dbReference type="PANTHER" id="PTHR43499:SF1">
    <property type="entry name" value="ABC TRANSPORTER I FAMILY MEMBER 1"/>
    <property type="match status" value="1"/>
</dbReference>
<dbReference type="NCBIfam" id="TIGR01189">
    <property type="entry name" value="ccmA"/>
    <property type="match status" value="1"/>
</dbReference>
<dbReference type="eggNOG" id="COG4133">
    <property type="taxonomic scope" value="Bacteria"/>
</dbReference>
<dbReference type="PROSITE" id="PS50893">
    <property type="entry name" value="ABC_TRANSPORTER_2"/>
    <property type="match status" value="1"/>
</dbReference>
<dbReference type="HOGENOM" id="CLU_000604_1_2_5"/>
<evidence type="ECO:0000256" key="1">
    <source>
        <dbReference type="ARBA" id="ARBA00022448"/>
    </source>
</evidence>
<evidence type="ECO:0000256" key="7">
    <source>
        <dbReference type="ARBA" id="ARBA00024725"/>
    </source>
</evidence>
<dbReference type="InterPro" id="IPR003593">
    <property type="entry name" value="AAA+_ATPase"/>
</dbReference>
<dbReference type="PROSITE" id="PS00211">
    <property type="entry name" value="ABC_TRANSPORTER_1"/>
    <property type="match status" value="1"/>
</dbReference>
<dbReference type="GO" id="GO:0017004">
    <property type="term" value="P:cytochrome complex assembly"/>
    <property type="evidence" value="ECO:0007669"/>
    <property type="project" value="UniProtKB-KW"/>
</dbReference>
<dbReference type="InterPro" id="IPR003439">
    <property type="entry name" value="ABC_transporter-like_ATP-bd"/>
</dbReference>
<dbReference type="Pfam" id="PF00005">
    <property type="entry name" value="ABC_tran"/>
    <property type="match status" value="1"/>
</dbReference>
<evidence type="ECO:0000256" key="6">
    <source>
        <dbReference type="ARBA" id="ARBA00023136"/>
    </source>
</evidence>
<dbReference type="Proteomes" id="UP000007307">
    <property type="component" value="Chromosome"/>
</dbReference>
<evidence type="ECO:0000256" key="3">
    <source>
        <dbReference type="ARBA" id="ARBA00022748"/>
    </source>
</evidence>
<comment type="function">
    <text evidence="7">Part of an ABC transporter complex. Transmembrane domains (TMD) form a pore in the inner membrane and the ATP-binding domain (NBD) is responsible for energy generation.</text>
</comment>
<keyword evidence="3" id="KW-0201">Cytochrome c-type biogenesis</keyword>
<dbReference type="STRING" id="320483.AMF_105"/>
<feature type="domain" description="ABC transporter" evidence="8">
    <location>
        <begin position="8"/>
        <end position="214"/>
    </location>
</feature>
<protein>
    <submittedName>
        <fullName evidence="9">Heme exporter protein (CcmA)</fullName>
    </submittedName>
</protein>
<dbReference type="InterPro" id="IPR005895">
    <property type="entry name" value="ABC_transptr_haem_export_CcmA"/>
</dbReference>
<dbReference type="SUPFAM" id="SSF52540">
    <property type="entry name" value="P-loop containing nucleoside triphosphate hydrolases"/>
    <property type="match status" value="1"/>
</dbReference>
<evidence type="ECO:0000256" key="2">
    <source>
        <dbReference type="ARBA" id="ARBA00022741"/>
    </source>
</evidence>
<keyword evidence="2" id="KW-0547">Nucleotide-binding</keyword>
<dbReference type="InterPro" id="IPR017871">
    <property type="entry name" value="ABC_transporter-like_CS"/>
</dbReference>
<evidence type="ECO:0000256" key="5">
    <source>
        <dbReference type="ARBA" id="ARBA00022967"/>
    </source>
</evidence>
<dbReference type="AlphaFoldDB" id="B9KHN1"/>
<evidence type="ECO:0000313" key="10">
    <source>
        <dbReference type="Proteomes" id="UP000007307"/>
    </source>
</evidence>
<dbReference type="GO" id="GO:0005524">
    <property type="term" value="F:ATP binding"/>
    <property type="evidence" value="ECO:0007669"/>
    <property type="project" value="UniProtKB-KW"/>
</dbReference>
<organism evidence="9 10">
    <name type="scientific">Anaplasma marginale (strain Florida)</name>
    <dbReference type="NCBI Taxonomy" id="320483"/>
    <lineage>
        <taxon>Bacteria</taxon>
        <taxon>Pseudomonadati</taxon>
        <taxon>Pseudomonadota</taxon>
        <taxon>Alphaproteobacteria</taxon>
        <taxon>Rickettsiales</taxon>
        <taxon>Anaplasmataceae</taxon>
        <taxon>Anaplasma</taxon>
    </lineage>
</organism>
<keyword evidence="5" id="KW-1278">Translocase</keyword>
<proteinExistence type="predicted"/>
<name>B9KHN1_ANAMF</name>
<dbReference type="EMBL" id="CP001079">
    <property type="protein sequence ID" value="ACM48993.1"/>
    <property type="molecule type" value="Genomic_DNA"/>
</dbReference>
<dbReference type="PANTHER" id="PTHR43499">
    <property type="entry name" value="ABC TRANSPORTER I FAMILY MEMBER 1"/>
    <property type="match status" value="1"/>
</dbReference>
<evidence type="ECO:0000256" key="4">
    <source>
        <dbReference type="ARBA" id="ARBA00022840"/>
    </source>
</evidence>
<dbReference type="GO" id="GO:0022857">
    <property type="term" value="F:transmembrane transporter activity"/>
    <property type="evidence" value="ECO:0007669"/>
    <property type="project" value="InterPro"/>
</dbReference>
<gene>
    <name evidence="9" type="primary">ccmA</name>
    <name evidence="9" type="ordered locus">AMF_105</name>
</gene>
<keyword evidence="4" id="KW-0067">ATP-binding</keyword>
<reference evidence="9 10" key="1">
    <citation type="journal article" date="2009" name="BMC Genomics">
        <title>Conservation in the face of diversity: multistrain analysis of an intracellular bacterium.</title>
        <authorList>
            <person name="Dark M.J."/>
            <person name="Herndon D.R."/>
            <person name="Kappmeyer L.S."/>
            <person name="Gonzales M.P."/>
            <person name="Nordeen E."/>
            <person name="Palmer G.H."/>
            <person name="Knowles D.P. Jr."/>
            <person name="Brayton K.A."/>
        </authorList>
    </citation>
    <scope>NUCLEOTIDE SEQUENCE [LARGE SCALE GENOMIC DNA]</scope>
    <source>
        <strain evidence="9 10">Florida</strain>
    </source>
</reference>
<evidence type="ECO:0000259" key="8">
    <source>
        <dbReference type="PROSITE" id="PS50893"/>
    </source>
</evidence>
<accession>B9KHN1</accession>
<keyword evidence="1" id="KW-0813">Transport</keyword>
<dbReference type="KEGG" id="amf:AMF_105"/>
<sequence length="214" mass="23240">MLRGRQMLECSDVSCIRGDRLLFENLSFVAKGGSITLVVGNNGSGKTTLLRTIVGLIPAASGSVRLDGEDITISSKCILQITYVGHKSACTGNMTVQEILEFWAQCRGTGELIDAAACFFGLYPILDVRFKNLSSGWQKRVALSRLLVSNTRVWVVDEPFSNLDPDAVALVQNLILTRAERGGIVILADHKKNDLFTDAQIVQIPPTDCGTHST</sequence>
<keyword evidence="10" id="KW-1185">Reference proteome</keyword>
<dbReference type="SMART" id="SM00382">
    <property type="entry name" value="AAA"/>
    <property type="match status" value="1"/>
</dbReference>
<evidence type="ECO:0000313" key="9">
    <source>
        <dbReference type="EMBL" id="ACM48993.1"/>
    </source>
</evidence>